<accession>A0A1I3DZZ4</accession>
<dbReference type="GO" id="GO:0003697">
    <property type="term" value="F:single-stranded DNA binding"/>
    <property type="evidence" value="ECO:0007669"/>
    <property type="project" value="InterPro"/>
</dbReference>
<dbReference type="SUPFAM" id="SSF143081">
    <property type="entry name" value="BB1717-like"/>
    <property type="match status" value="1"/>
</dbReference>
<evidence type="ECO:0000313" key="1">
    <source>
        <dbReference type="EMBL" id="SFH92286.1"/>
    </source>
</evidence>
<dbReference type="Pfam" id="PF02586">
    <property type="entry name" value="SRAP"/>
    <property type="match status" value="1"/>
</dbReference>
<reference evidence="2" key="1">
    <citation type="submission" date="2016-10" db="EMBL/GenBank/DDBJ databases">
        <authorList>
            <person name="Varghese N."/>
            <person name="Submissions S."/>
        </authorList>
    </citation>
    <scope>NUCLEOTIDE SEQUENCE [LARGE SCALE GENOMIC DNA]</scope>
    <source>
        <strain evidence="2">DSM 26348</strain>
    </source>
</reference>
<dbReference type="GO" id="GO:0106300">
    <property type="term" value="P:protein-DNA covalent cross-linking repair"/>
    <property type="evidence" value="ECO:0007669"/>
    <property type="project" value="InterPro"/>
</dbReference>
<sequence length="71" mass="8148">MCGRYNLRATPAQLKEFFNLFREPEGADRPRYNIAPAYQVVDFTQAVLNRVEIHAVCRTCRSSESEILDIG</sequence>
<organism evidence="1 2">
    <name type="scientific">Planctomicrobium piriforme</name>
    <dbReference type="NCBI Taxonomy" id="1576369"/>
    <lineage>
        <taxon>Bacteria</taxon>
        <taxon>Pseudomonadati</taxon>
        <taxon>Planctomycetota</taxon>
        <taxon>Planctomycetia</taxon>
        <taxon>Planctomycetales</taxon>
        <taxon>Planctomycetaceae</taxon>
        <taxon>Planctomicrobium</taxon>
    </lineage>
</organism>
<protein>
    <recommendedName>
        <fullName evidence="3">SOS response associated peptidase (SRAP)</fullName>
    </recommendedName>
</protein>
<evidence type="ECO:0000313" key="2">
    <source>
        <dbReference type="Proteomes" id="UP000199518"/>
    </source>
</evidence>
<dbReference type="RefSeq" id="WP_092048401.1">
    <property type="nucleotide sequence ID" value="NZ_FOQD01000004.1"/>
</dbReference>
<name>A0A1I3DZZ4_9PLAN</name>
<dbReference type="AlphaFoldDB" id="A0A1I3DZZ4"/>
<dbReference type="InterPro" id="IPR036590">
    <property type="entry name" value="SRAP-like"/>
</dbReference>
<keyword evidence="2" id="KW-1185">Reference proteome</keyword>
<evidence type="ECO:0008006" key="3">
    <source>
        <dbReference type="Google" id="ProtNLM"/>
    </source>
</evidence>
<dbReference type="STRING" id="1576369.SAMN05421753_10423"/>
<dbReference type="Proteomes" id="UP000199518">
    <property type="component" value="Unassembled WGS sequence"/>
</dbReference>
<proteinExistence type="predicted"/>
<gene>
    <name evidence="1" type="ORF">SAMN05421753_10423</name>
</gene>
<dbReference type="InterPro" id="IPR003738">
    <property type="entry name" value="SRAP"/>
</dbReference>
<dbReference type="EMBL" id="FOQD01000004">
    <property type="protein sequence ID" value="SFH92286.1"/>
    <property type="molecule type" value="Genomic_DNA"/>
</dbReference>